<organism evidence="1 2">
    <name type="scientific">Psychroflexus aurantiacus</name>
    <dbReference type="NCBI Taxonomy" id="2709310"/>
    <lineage>
        <taxon>Bacteria</taxon>
        <taxon>Pseudomonadati</taxon>
        <taxon>Bacteroidota</taxon>
        <taxon>Flavobacteriia</taxon>
        <taxon>Flavobacteriales</taxon>
        <taxon>Flavobacteriaceae</taxon>
        <taxon>Psychroflexus</taxon>
    </lineage>
</organism>
<keyword evidence="2" id="KW-1185">Reference proteome</keyword>
<evidence type="ECO:0000313" key="1">
    <source>
        <dbReference type="EMBL" id="NEV95007.1"/>
    </source>
</evidence>
<dbReference type="Proteomes" id="UP000478505">
    <property type="component" value="Unassembled WGS sequence"/>
</dbReference>
<dbReference type="AlphaFoldDB" id="A0A6B3R7D9"/>
<dbReference type="RefSeq" id="WP_164005702.1">
    <property type="nucleotide sequence ID" value="NZ_JAAIKD010000009.1"/>
</dbReference>
<accession>A0A6B3R7D9</accession>
<name>A0A6B3R7D9_9FLAO</name>
<dbReference type="InterPro" id="IPR036465">
    <property type="entry name" value="vWFA_dom_sf"/>
</dbReference>
<dbReference type="SUPFAM" id="SSF53300">
    <property type="entry name" value="vWA-like"/>
    <property type="match status" value="1"/>
</dbReference>
<sequence>MANYRKGIVFKTHEENTSLFDKLLDLFMELITHTSGDFDEAIDWLRELDKTYEITNEDYSIDDFIEDLKKKGYIREEIKPDGNSGVKITNKTEQAIRKHALEQIFGKLRRSGSGKHKTKHTGIGEDKTGDLRDFQFGDGFDQVSMTESFKNAQINHGIDEFKMSENDLVVNDTHHQTQMSTVLMIDISHSMILYGEDRITPAKKVAMALAEMITTKYAKDTLDIIVFGNDSWPVKIGDLPYLQVGPYHTNTVAGLQLAMKILSRKRNANKQIFMITDGKPSCLKLADGSYYKNSAGLDETITKKCYNMAAQARKLKIPITTFMIASDPYLQQFVREFTKSNQGRAYFSGLKGLGEMIFEDYENNKRKKL</sequence>
<gene>
    <name evidence="1" type="ORF">G3567_12760</name>
</gene>
<dbReference type="CDD" id="cd00198">
    <property type="entry name" value="vWFA"/>
    <property type="match status" value="1"/>
</dbReference>
<reference evidence="1 2" key="1">
    <citation type="submission" date="2020-02" db="EMBL/GenBank/DDBJ databases">
        <title>Flavobacteriaceae Psychroflexus bacterium YR1-1, complete genome.</title>
        <authorList>
            <person name="Li Y."/>
            <person name="Wu S."/>
        </authorList>
    </citation>
    <scope>NUCLEOTIDE SEQUENCE [LARGE SCALE GENOMIC DNA]</scope>
    <source>
        <strain evidence="1 2">YR1-1</strain>
    </source>
</reference>
<comment type="caution">
    <text evidence="1">The sequence shown here is derived from an EMBL/GenBank/DDBJ whole genome shotgun (WGS) entry which is preliminary data.</text>
</comment>
<proteinExistence type="predicted"/>
<evidence type="ECO:0008006" key="3">
    <source>
        <dbReference type="Google" id="ProtNLM"/>
    </source>
</evidence>
<protein>
    <recommendedName>
        <fullName evidence="3">VWFA domain-containing protein</fullName>
    </recommendedName>
</protein>
<dbReference type="EMBL" id="JAAIKD010000009">
    <property type="protein sequence ID" value="NEV95007.1"/>
    <property type="molecule type" value="Genomic_DNA"/>
</dbReference>
<evidence type="ECO:0000313" key="2">
    <source>
        <dbReference type="Proteomes" id="UP000478505"/>
    </source>
</evidence>
<dbReference type="Gene3D" id="3.40.50.410">
    <property type="entry name" value="von Willebrand factor, type A domain"/>
    <property type="match status" value="1"/>
</dbReference>